<dbReference type="EC" id="2.7.7.87" evidence="3 13"/>
<comment type="caution">
    <text evidence="16">The sequence shown here is derived from an EMBL/GenBank/DDBJ whole genome shotgun (WGS) entry which is preliminary data.</text>
</comment>
<feature type="binding site" evidence="14">
    <location>
        <position position="311"/>
    </location>
    <ligand>
        <name>ATP</name>
        <dbReference type="ChEBI" id="CHEBI:30616"/>
    </ligand>
</feature>
<keyword evidence="17" id="KW-1185">Reference proteome</keyword>
<dbReference type="AlphaFoldDB" id="A0AAD9DJF9"/>
<dbReference type="GO" id="GO:0061710">
    <property type="term" value="F:L-threonylcarbamoyladenylate synthase"/>
    <property type="evidence" value="ECO:0007669"/>
    <property type="project" value="UniProtKB-EC"/>
</dbReference>
<comment type="function">
    <text evidence="13">Required for the formation of a threonylcarbamoyl group on adenosine at position 37 (t(6)A37) in tRNAs that read codons beginning with adenine.</text>
</comment>
<dbReference type="SUPFAM" id="SSF55821">
    <property type="entry name" value="YrdC/RibB"/>
    <property type="match status" value="1"/>
</dbReference>
<dbReference type="NCBIfam" id="TIGR00057">
    <property type="entry name" value="L-threonylcarbamoyladenylate synthase"/>
    <property type="match status" value="1"/>
</dbReference>
<dbReference type="InterPro" id="IPR010923">
    <property type="entry name" value="T(6)A37_SUA5"/>
</dbReference>
<evidence type="ECO:0000256" key="13">
    <source>
        <dbReference type="PIRNR" id="PIRNR004930"/>
    </source>
</evidence>
<dbReference type="GO" id="GO:0005524">
    <property type="term" value="F:ATP binding"/>
    <property type="evidence" value="ECO:0007669"/>
    <property type="project" value="UniProtKB-UniRule"/>
</dbReference>
<protein>
    <recommendedName>
        <fullName evidence="4 13">Threonylcarbamoyl-AMP synthase</fullName>
        <shortName evidence="13">TC-AMP synthase</shortName>
        <ecNumber evidence="3 13">2.7.7.87</ecNumber>
    </recommendedName>
    <alternativeName>
        <fullName evidence="11 13">L-threonylcarbamoyladenylate synthase</fullName>
    </alternativeName>
</protein>
<dbReference type="PANTHER" id="PTHR17490:SF16">
    <property type="entry name" value="THREONYLCARBAMOYL-AMP SYNTHASE"/>
    <property type="match status" value="1"/>
</dbReference>
<dbReference type="GO" id="GO:0005737">
    <property type="term" value="C:cytoplasm"/>
    <property type="evidence" value="ECO:0007669"/>
    <property type="project" value="UniProtKB-SubCell"/>
</dbReference>
<dbReference type="Gene3D" id="3.40.50.11030">
    <property type="entry name" value="Threonylcarbamoyl-AMP synthase, C-terminal domain"/>
    <property type="match status" value="1"/>
</dbReference>
<evidence type="ECO:0000256" key="8">
    <source>
        <dbReference type="ARBA" id="ARBA00022695"/>
    </source>
</evidence>
<dbReference type="EMBL" id="JATAAI010000002">
    <property type="protein sequence ID" value="KAK1747733.1"/>
    <property type="molecule type" value="Genomic_DNA"/>
</dbReference>
<dbReference type="InterPro" id="IPR005145">
    <property type="entry name" value="Sua5_C"/>
</dbReference>
<evidence type="ECO:0000256" key="10">
    <source>
        <dbReference type="ARBA" id="ARBA00022840"/>
    </source>
</evidence>
<dbReference type="InterPro" id="IPR050156">
    <property type="entry name" value="TC-AMP_synthase_SUA5"/>
</dbReference>
<evidence type="ECO:0000256" key="2">
    <source>
        <dbReference type="ARBA" id="ARBA00007663"/>
    </source>
</evidence>
<feature type="binding site" evidence="14">
    <location>
        <position position="169"/>
    </location>
    <ligand>
        <name>L-threonine</name>
        <dbReference type="ChEBI" id="CHEBI:57926"/>
    </ligand>
</feature>
<feature type="binding site" evidence="14">
    <location>
        <position position="97"/>
    </location>
    <ligand>
        <name>L-threonine</name>
        <dbReference type="ChEBI" id="CHEBI:57926"/>
    </ligand>
</feature>
<organism evidence="16 17">
    <name type="scientific">Skeletonema marinoi</name>
    <dbReference type="NCBI Taxonomy" id="267567"/>
    <lineage>
        <taxon>Eukaryota</taxon>
        <taxon>Sar</taxon>
        <taxon>Stramenopiles</taxon>
        <taxon>Ochrophyta</taxon>
        <taxon>Bacillariophyta</taxon>
        <taxon>Coscinodiscophyceae</taxon>
        <taxon>Thalassiosirophycidae</taxon>
        <taxon>Thalassiosirales</taxon>
        <taxon>Skeletonemataceae</taxon>
        <taxon>Skeletonema</taxon>
        <taxon>Skeletonema marinoi-dohrnii complex</taxon>
    </lineage>
</organism>
<dbReference type="Pfam" id="PF03481">
    <property type="entry name" value="Sua5_C"/>
    <property type="match status" value="1"/>
</dbReference>
<evidence type="ECO:0000256" key="5">
    <source>
        <dbReference type="ARBA" id="ARBA00022490"/>
    </source>
</evidence>
<dbReference type="PANTHER" id="PTHR17490">
    <property type="entry name" value="SUA5"/>
    <property type="match status" value="1"/>
</dbReference>
<evidence type="ECO:0000256" key="6">
    <source>
        <dbReference type="ARBA" id="ARBA00022679"/>
    </source>
</evidence>
<dbReference type="Pfam" id="PF01300">
    <property type="entry name" value="Sua5_yciO_yrdC"/>
    <property type="match status" value="1"/>
</dbReference>
<feature type="binding site" evidence="14">
    <location>
        <position position="65"/>
    </location>
    <ligand>
        <name>L-threonine</name>
        <dbReference type="ChEBI" id="CHEBI:57926"/>
    </ligand>
</feature>
<dbReference type="Proteomes" id="UP001224775">
    <property type="component" value="Unassembled WGS sequence"/>
</dbReference>
<comment type="catalytic activity">
    <reaction evidence="12 13">
        <text>L-threonine + hydrogencarbonate + ATP = L-threonylcarbamoyladenylate + diphosphate + H2O</text>
        <dbReference type="Rhea" id="RHEA:36407"/>
        <dbReference type="ChEBI" id="CHEBI:15377"/>
        <dbReference type="ChEBI" id="CHEBI:17544"/>
        <dbReference type="ChEBI" id="CHEBI:30616"/>
        <dbReference type="ChEBI" id="CHEBI:33019"/>
        <dbReference type="ChEBI" id="CHEBI:57926"/>
        <dbReference type="ChEBI" id="CHEBI:73682"/>
        <dbReference type="EC" id="2.7.7.87"/>
    </reaction>
</comment>
<name>A0AAD9DJF9_9STRA</name>
<dbReference type="PIRSF" id="PIRSF004930">
    <property type="entry name" value="Tln_factor_SUA5"/>
    <property type="match status" value="1"/>
</dbReference>
<comment type="subcellular location">
    <subcellularLocation>
        <location evidence="1 13">Cytoplasm</location>
    </subcellularLocation>
</comment>
<evidence type="ECO:0000256" key="9">
    <source>
        <dbReference type="ARBA" id="ARBA00022741"/>
    </source>
</evidence>
<evidence type="ECO:0000256" key="1">
    <source>
        <dbReference type="ARBA" id="ARBA00004496"/>
    </source>
</evidence>
<feature type="binding site" evidence="14">
    <location>
        <position position="191"/>
    </location>
    <ligand>
        <name>ATP</name>
        <dbReference type="ChEBI" id="CHEBI:30616"/>
    </ligand>
</feature>
<dbReference type="FunFam" id="3.90.870.10:FF:000009">
    <property type="entry name" value="Threonylcarbamoyl-AMP synthase, putative"/>
    <property type="match status" value="1"/>
</dbReference>
<sequence>MTPPHSGETILAMSEVEDIGITANEERSSADMKTIARMVSTTQSSFEQCGQRLRDGKLVSFPTETVYGLGCHALDQSAVQKVFDAKERPLSDPLIVHVTKSEDALELWDASTSMSRSAISNQAQQQEIEKKALNVLTEAFFPGPLTLVARAHPSIPQILMANTGFVACRSPSHPIARALISAAKVPIAAPSANKFGHVSPTLAEHVMDDLGQEDVWIIDPTLDAAEGTKEQQGHSPVCQVGVESTVAKVEMSNEQTKGSITILRHGAISSSSIREALAKNGLSDYFEVSDSVRFTSEKVSNVAPGQTIKHYSPNVPCFMVDASRQCQQNELSQEEKAILAQSVIIDYGKRLSGYQQHVLAYRDLSVEGDASMAASSVFETLRWSERIQGANRVFVPDIILANNEDALDLAVKDKLTRAASAVIVNTFA</sequence>
<evidence type="ECO:0000256" key="11">
    <source>
        <dbReference type="ARBA" id="ARBA00029774"/>
    </source>
</evidence>
<evidence type="ECO:0000313" key="16">
    <source>
        <dbReference type="EMBL" id="KAK1747733.1"/>
    </source>
</evidence>
<dbReference type="PROSITE" id="PS51163">
    <property type="entry name" value="YRDC"/>
    <property type="match status" value="1"/>
</dbReference>
<dbReference type="GO" id="GO:0003725">
    <property type="term" value="F:double-stranded RNA binding"/>
    <property type="evidence" value="ECO:0007669"/>
    <property type="project" value="UniProtKB-UniRule"/>
</dbReference>
<feature type="binding site" evidence="14">
    <location>
        <position position="88"/>
    </location>
    <ligand>
        <name>ATP</name>
        <dbReference type="ChEBI" id="CHEBI:30616"/>
    </ligand>
</feature>
<dbReference type="InterPro" id="IPR017945">
    <property type="entry name" value="DHBP_synth_RibB-like_a/b_dom"/>
</dbReference>
<dbReference type="GO" id="GO:0008033">
    <property type="term" value="P:tRNA processing"/>
    <property type="evidence" value="ECO:0007669"/>
    <property type="project" value="UniProtKB-KW"/>
</dbReference>
<feature type="binding site" evidence="14">
    <location>
        <position position="189"/>
    </location>
    <ligand>
        <name>L-threonine</name>
        <dbReference type="ChEBI" id="CHEBI:57926"/>
    </ligand>
</feature>
<feature type="binding site" evidence="14">
    <location>
        <position position="199"/>
    </location>
    <ligand>
        <name>ATP</name>
        <dbReference type="ChEBI" id="CHEBI:30616"/>
    </ligand>
</feature>
<dbReference type="GO" id="GO:0006450">
    <property type="term" value="P:regulation of translational fidelity"/>
    <property type="evidence" value="ECO:0007669"/>
    <property type="project" value="TreeGrafter"/>
</dbReference>
<dbReference type="GO" id="GO:0000049">
    <property type="term" value="F:tRNA binding"/>
    <property type="evidence" value="ECO:0007669"/>
    <property type="project" value="TreeGrafter"/>
</dbReference>
<dbReference type="Gene3D" id="3.90.870.10">
    <property type="entry name" value="DHBP synthase"/>
    <property type="match status" value="1"/>
</dbReference>
<keyword evidence="8 13" id="KW-0548">Nucleotidyltransferase</keyword>
<feature type="binding site" evidence="14">
    <location>
        <position position="244"/>
    </location>
    <ligand>
        <name>L-threonine</name>
        <dbReference type="ChEBI" id="CHEBI:57926"/>
    </ligand>
</feature>
<evidence type="ECO:0000256" key="4">
    <source>
        <dbReference type="ARBA" id="ARBA00015492"/>
    </source>
</evidence>
<keyword evidence="10 13" id="KW-0067">ATP-binding</keyword>
<evidence type="ECO:0000256" key="14">
    <source>
        <dbReference type="PIRSR" id="PIRSR004930-1"/>
    </source>
</evidence>
<dbReference type="InterPro" id="IPR006070">
    <property type="entry name" value="Sua5-like_dom"/>
</dbReference>
<proteinExistence type="inferred from homology"/>
<keyword evidence="6 13" id="KW-0808">Transferase</keyword>
<keyword evidence="9 13" id="KW-0547">Nucleotide-binding</keyword>
<evidence type="ECO:0000256" key="12">
    <source>
        <dbReference type="ARBA" id="ARBA00048366"/>
    </source>
</evidence>
<keyword evidence="7 13" id="KW-0819">tRNA processing</keyword>
<evidence type="ECO:0000256" key="3">
    <source>
        <dbReference type="ARBA" id="ARBA00012584"/>
    </source>
</evidence>
<dbReference type="InterPro" id="IPR038385">
    <property type="entry name" value="Sua5/YwlC_C"/>
</dbReference>
<reference evidence="16" key="1">
    <citation type="submission" date="2023-06" db="EMBL/GenBank/DDBJ databases">
        <title>Survivors Of The Sea: Transcriptome response of Skeletonema marinoi to long-term dormancy.</title>
        <authorList>
            <person name="Pinder M.I.M."/>
            <person name="Kourtchenko O."/>
            <person name="Robertson E.K."/>
            <person name="Larsson T."/>
            <person name="Maumus F."/>
            <person name="Osuna-Cruz C.M."/>
            <person name="Vancaester E."/>
            <person name="Stenow R."/>
            <person name="Vandepoele K."/>
            <person name="Ploug H."/>
            <person name="Bruchert V."/>
            <person name="Godhe A."/>
            <person name="Topel M."/>
        </authorList>
    </citation>
    <scope>NUCLEOTIDE SEQUENCE</scope>
    <source>
        <strain evidence="16">R05AC</strain>
    </source>
</reference>
<keyword evidence="5 13" id="KW-0963">Cytoplasm</keyword>
<feature type="domain" description="YrdC-like" evidence="15">
    <location>
        <begin position="43"/>
        <end position="268"/>
    </location>
</feature>
<evidence type="ECO:0000256" key="7">
    <source>
        <dbReference type="ARBA" id="ARBA00022694"/>
    </source>
</evidence>
<evidence type="ECO:0000313" key="17">
    <source>
        <dbReference type="Proteomes" id="UP001224775"/>
    </source>
</evidence>
<evidence type="ECO:0000259" key="15">
    <source>
        <dbReference type="PROSITE" id="PS51163"/>
    </source>
</evidence>
<comment type="similarity">
    <text evidence="2 13">Belongs to the SUA5 family.</text>
</comment>
<feature type="binding site" evidence="14">
    <location>
        <position position="264"/>
    </location>
    <ligand>
        <name>ATP</name>
        <dbReference type="ChEBI" id="CHEBI:30616"/>
    </ligand>
</feature>
<gene>
    <name evidence="16" type="ORF">QTG54_001696</name>
</gene>
<accession>A0AAD9DJF9</accession>